<accession>A0AAD8MXK3</accession>
<organism evidence="1 2">
    <name type="scientific">Heracleum sosnowskyi</name>
    <dbReference type="NCBI Taxonomy" id="360622"/>
    <lineage>
        <taxon>Eukaryota</taxon>
        <taxon>Viridiplantae</taxon>
        <taxon>Streptophyta</taxon>
        <taxon>Embryophyta</taxon>
        <taxon>Tracheophyta</taxon>
        <taxon>Spermatophyta</taxon>
        <taxon>Magnoliopsida</taxon>
        <taxon>eudicotyledons</taxon>
        <taxon>Gunneridae</taxon>
        <taxon>Pentapetalae</taxon>
        <taxon>asterids</taxon>
        <taxon>campanulids</taxon>
        <taxon>Apiales</taxon>
        <taxon>Apiaceae</taxon>
        <taxon>Apioideae</taxon>
        <taxon>apioid superclade</taxon>
        <taxon>Tordylieae</taxon>
        <taxon>Tordyliinae</taxon>
        <taxon>Heracleum</taxon>
    </lineage>
</organism>
<proteinExistence type="predicted"/>
<dbReference type="AlphaFoldDB" id="A0AAD8MXK3"/>
<gene>
    <name evidence="1" type="ORF">POM88_016952</name>
</gene>
<dbReference type="Proteomes" id="UP001237642">
    <property type="component" value="Unassembled WGS sequence"/>
</dbReference>
<protein>
    <submittedName>
        <fullName evidence="1">Uncharacterized protein</fullName>
    </submittedName>
</protein>
<evidence type="ECO:0000313" key="2">
    <source>
        <dbReference type="Proteomes" id="UP001237642"/>
    </source>
</evidence>
<name>A0AAD8MXK3_9APIA</name>
<reference evidence="1" key="1">
    <citation type="submission" date="2023-02" db="EMBL/GenBank/DDBJ databases">
        <title>Genome of toxic invasive species Heracleum sosnowskyi carries increased number of genes despite the absence of recent whole-genome duplications.</title>
        <authorList>
            <person name="Schelkunov M."/>
            <person name="Shtratnikova V."/>
            <person name="Makarenko M."/>
            <person name="Klepikova A."/>
            <person name="Omelchenko D."/>
            <person name="Novikova G."/>
            <person name="Obukhova E."/>
            <person name="Bogdanov V."/>
            <person name="Penin A."/>
            <person name="Logacheva M."/>
        </authorList>
    </citation>
    <scope>NUCLEOTIDE SEQUENCE</scope>
    <source>
        <strain evidence="1">Hsosn_3</strain>
        <tissue evidence="1">Leaf</tissue>
    </source>
</reference>
<keyword evidence="2" id="KW-1185">Reference proteome</keyword>
<comment type="caution">
    <text evidence="1">The sequence shown here is derived from an EMBL/GenBank/DDBJ whole genome shotgun (WGS) entry which is preliminary data.</text>
</comment>
<dbReference type="EMBL" id="JAUIZM010000004">
    <property type="protein sequence ID" value="KAK1388774.1"/>
    <property type="molecule type" value="Genomic_DNA"/>
</dbReference>
<evidence type="ECO:0000313" key="1">
    <source>
        <dbReference type="EMBL" id="KAK1388774.1"/>
    </source>
</evidence>
<reference evidence="1" key="2">
    <citation type="submission" date="2023-05" db="EMBL/GenBank/DDBJ databases">
        <authorList>
            <person name="Schelkunov M.I."/>
        </authorList>
    </citation>
    <scope>NUCLEOTIDE SEQUENCE</scope>
    <source>
        <strain evidence="1">Hsosn_3</strain>
        <tissue evidence="1">Leaf</tissue>
    </source>
</reference>
<sequence>MAKWSWVYIEKLWGINILSGTMSNFSIIDLLKSHTNRDVKEGWKVLVAAVLWTIWLGRNEWVFKKIRLKEDEIKFLITIRVPRSIMAGIGGFQYNVSFSHAILNLFIHDFSSVYIYLQRQYVLSYSPIFNTLNIDEGWFPPDFNTIKINIFGSSSVEPLLNGNSIGIVVLARDAKGKFSWGFIGSSEKYECLTISTVDNSSRYEVYV</sequence>